<evidence type="ECO:0000313" key="2">
    <source>
        <dbReference type="Proteomes" id="UP000032604"/>
    </source>
</evidence>
<protein>
    <recommendedName>
        <fullName evidence="3">IrrE N-terminal-like domain-containing protein</fullName>
    </recommendedName>
</protein>
<dbReference type="HOGENOM" id="CLU_1692560_0_0_11"/>
<geneLocation type="plasmid" evidence="1 2">
    <name>pCI2</name>
</geneLocation>
<proteinExistence type="predicted"/>
<reference evidence="1 2" key="1">
    <citation type="journal article" date="2015" name="Genome Announc.">
        <title>Complete Genome Sequence of Clavibacter michiganensis subsp. insidiosus R1-1 Using PacBio Single-Molecule Real-Time Technology.</title>
        <authorList>
            <person name="Lu Y."/>
            <person name="Samac D.A."/>
            <person name="Glazebrook J."/>
            <person name="Ishimaru C.A."/>
        </authorList>
    </citation>
    <scope>NUCLEOTIDE SEQUENCE [LARGE SCALE GENOMIC DNA]</scope>
    <source>
        <strain evidence="1 2">R1-1</strain>
        <plasmid evidence="1 2">pCI2</plasmid>
    </source>
</reference>
<name>A0A0D5CN30_9MICO</name>
<evidence type="ECO:0000313" key="1">
    <source>
        <dbReference type="EMBL" id="AJW80687.1"/>
    </source>
</evidence>
<dbReference type="Proteomes" id="UP000032604">
    <property type="component" value="Plasmid pCI2"/>
</dbReference>
<dbReference type="KEGG" id="cmh:VO01_15705"/>
<sequence>MNGTRELWDTTGEIGKRSAAVFAAHKFDVPRTVDDLVQVVSQISGKPVIIERLGDERWERLTALWLAYPDQDVVLVRSTDSPLYQTHCVLHELAHIVYEHPGCADFATPGDVSTFVREGCTVRGRRLEPDTARVTTRHDTFEGEAASLARLLGRSLLRPRYLADEQAFG</sequence>
<keyword evidence="1" id="KW-0614">Plasmid</keyword>
<gene>
    <name evidence="1" type="ORF">VO01_15705</name>
</gene>
<evidence type="ECO:0008006" key="3">
    <source>
        <dbReference type="Google" id="ProtNLM"/>
    </source>
</evidence>
<organism evidence="1 2">
    <name type="scientific">Clavibacter michiganensis subsp. insidiosus</name>
    <dbReference type="NCBI Taxonomy" id="33014"/>
    <lineage>
        <taxon>Bacteria</taxon>
        <taxon>Bacillati</taxon>
        <taxon>Actinomycetota</taxon>
        <taxon>Actinomycetes</taxon>
        <taxon>Micrococcales</taxon>
        <taxon>Microbacteriaceae</taxon>
        <taxon>Clavibacter</taxon>
    </lineage>
</organism>
<dbReference type="EMBL" id="CP011045">
    <property type="protein sequence ID" value="AJW80687.1"/>
    <property type="molecule type" value="Genomic_DNA"/>
</dbReference>
<dbReference type="PATRIC" id="fig|33014.5.peg.3243"/>
<accession>A0A0D5CN30</accession>
<dbReference type="AlphaFoldDB" id="A0A0D5CN30"/>